<keyword evidence="5" id="KW-0808">Transferase</keyword>
<evidence type="ECO:0000256" key="1">
    <source>
        <dbReference type="ARBA" id="ARBA00001946"/>
    </source>
</evidence>
<dbReference type="PANTHER" id="PTHR11048:SF28">
    <property type="entry name" value="4-HYDROXYBENZOATE POLYPRENYLTRANSFERASE, MITOCHONDRIAL"/>
    <property type="match status" value="1"/>
</dbReference>
<comment type="cofactor">
    <cofactor evidence="1">
        <name>Mg(2+)</name>
        <dbReference type="ChEBI" id="CHEBI:18420"/>
    </cofactor>
</comment>
<dbReference type="PROSITE" id="PS00943">
    <property type="entry name" value="UBIA"/>
    <property type="match status" value="1"/>
</dbReference>
<dbReference type="GO" id="GO:0008412">
    <property type="term" value="F:4-hydroxybenzoate polyprenyltransferase activity"/>
    <property type="evidence" value="ECO:0007669"/>
    <property type="project" value="TreeGrafter"/>
</dbReference>
<dbReference type="InterPro" id="IPR039653">
    <property type="entry name" value="Prenyltransferase"/>
</dbReference>
<dbReference type="InterPro" id="IPR000537">
    <property type="entry name" value="UbiA_prenyltransferase"/>
</dbReference>
<dbReference type="GO" id="GO:0005743">
    <property type="term" value="C:mitochondrial inner membrane"/>
    <property type="evidence" value="ECO:0007669"/>
    <property type="project" value="TreeGrafter"/>
</dbReference>
<comment type="caution">
    <text evidence="11">The sequence shown here is derived from an EMBL/GenBank/DDBJ whole genome shotgun (WGS) entry which is preliminary data.</text>
</comment>
<comment type="subcellular location">
    <subcellularLocation>
        <location evidence="2">Membrane</location>
        <topology evidence="2">Multi-pass membrane protein</topology>
    </subcellularLocation>
</comment>
<feature type="compositionally biased region" description="Low complexity" evidence="9">
    <location>
        <begin position="1"/>
        <end position="13"/>
    </location>
</feature>
<dbReference type="Gene3D" id="1.10.357.140">
    <property type="entry name" value="UbiA prenyltransferase"/>
    <property type="match status" value="1"/>
</dbReference>
<gene>
    <name evidence="11" type="ORF">C7999DRAFT_40495</name>
</gene>
<dbReference type="Pfam" id="PF01040">
    <property type="entry name" value="UbiA"/>
    <property type="match status" value="1"/>
</dbReference>
<comment type="pathway">
    <text evidence="3">Secondary metabolite biosynthesis; terpenoid biosynthesis.</text>
</comment>
<proteinExistence type="inferred from homology"/>
<name>A0AAN7HJW0_9PEZI</name>
<feature type="transmembrane region" description="Helical" evidence="10">
    <location>
        <begin position="347"/>
        <end position="371"/>
    </location>
</feature>
<feature type="transmembrane region" description="Helical" evidence="10">
    <location>
        <begin position="63"/>
        <end position="83"/>
    </location>
</feature>
<protein>
    <submittedName>
        <fullName evidence="11">UbiA prenyltransferase family-domain-containing protein</fullName>
    </submittedName>
</protein>
<comment type="similarity">
    <text evidence="4">Belongs to the UbiA prenyltransferase family.</text>
</comment>
<dbReference type="CDD" id="cd13959">
    <property type="entry name" value="PT_UbiA_COQ2"/>
    <property type="match status" value="1"/>
</dbReference>
<keyword evidence="12" id="KW-1185">Reference proteome</keyword>
<evidence type="ECO:0000256" key="3">
    <source>
        <dbReference type="ARBA" id="ARBA00004721"/>
    </source>
</evidence>
<feature type="region of interest" description="Disordered" evidence="9">
    <location>
        <begin position="1"/>
        <end position="30"/>
    </location>
</feature>
<evidence type="ECO:0000256" key="7">
    <source>
        <dbReference type="ARBA" id="ARBA00022989"/>
    </source>
</evidence>
<evidence type="ECO:0000313" key="11">
    <source>
        <dbReference type="EMBL" id="KAK4248357.1"/>
    </source>
</evidence>
<organism evidence="11 12">
    <name type="scientific">Corynascus novoguineensis</name>
    <dbReference type="NCBI Taxonomy" id="1126955"/>
    <lineage>
        <taxon>Eukaryota</taxon>
        <taxon>Fungi</taxon>
        <taxon>Dikarya</taxon>
        <taxon>Ascomycota</taxon>
        <taxon>Pezizomycotina</taxon>
        <taxon>Sordariomycetes</taxon>
        <taxon>Sordariomycetidae</taxon>
        <taxon>Sordariales</taxon>
        <taxon>Chaetomiaceae</taxon>
        <taxon>Corynascus</taxon>
    </lineage>
</organism>
<evidence type="ECO:0000313" key="12">
    <source>
        <dbReference type="Proteomes" id="UP001303647"/>
    </source>
</evidence>
<feature type="transmembrane region" description="Helical" evidence="10">
    <location>
        <begin position="215"/>
        <end position="238"/>
    </location>
</feature>
<evidence type="ECO:0000256" key="9">
    <source>
        <dbReference type="SAM" id="MobiDB-lite"/>
    </source>
</evidence>
<evidence type="ECO:0000256" key="8">
    <source>
        <dbReference type="ARBA" id="ARBA00023136"/>
    </source>
</evidence>
<dbReference type="AlphaFoldDB" id="A0AAN7HJW0"/>
<reference evidence="11" key="2">
    <citation type="submission" date="2023-05" db="EMBL/GenBank/DDBJ databases">
        <authorList>
            <consortium name="Lawrence Berkeley National Laboratory"/>
            <person name="Steindorff A."/>
            <person name="Hensen N."/>
            <person name="Bonometti L."/>
            <person name="Westerberg I."/>
            <person name="Brannstrom I.O."/>
            <person name="Guillou S."/>
            <person name="Cros-Aarteil S."/>
            <person name="Calhoun S."/>
            <person name="Haridas S."/>
            <person name="Kuo A."/>
            <person name="Mondo S."/>
            <person name="Pangilinan J."/>
            <person name="Riley R."/>
            <person name="Labutti K."/>
            <person name="Andreopoulos B."/>
            <person name="Lipzen A."/>
            <person name="Chen C."/>
            <person name="Yanf M."/>
            <person name="Daum C."/>
            <person name="Ng V."/>
            <person name="Clum A."/>
            <person name="Ohm R."/>
            <person name="Martin F."/>
            <person name="Silar P."/>
            <person name="Natvig D."/>
            <person name="Lalanne C."/>
            <person name="Gautier V."/>
            <person name="Ament-Velasquez S.L."/>
            <person name="Kruys A."/>
            <person name="Hutchinson M.I."/>
            <person name="Powell A.J."/>
            <person name="Barry K."/>
            <person name="Miller A.N."/>
            <person name="Grigoriev I.V."/>
            <person name="Debuchy R."/>
            <person name="Gladieux P."/>
            <person name="Thoren M.H."/>
            <person name="Johannesson H."/>
        </authorList>
    </citation>
    <scope>NUCLEOTIDE SEQUENCE</scope>
    <source>
        <strain evidence="11">CBS 359.72</strain>
    </source>
</reference>
<keyword evidence="6 10" id="KW-0812">Transmembrane</keyword>
<feature type="transmembrane region" description="Helical" evidence="10">
    <location>
        <begin position="189"/>
        <end position="208"/>
    </location>
</feature>
<keyword evidence="7 10" id="KW-1133">Transmembrane helix</keyword>
<evidence type="ECO:0000256" key="6">
    <source>
        <dbReference type="ARBA" id="ARBA00022692"/>
    </source>
</evidence>
<sequence length="376" mass="39328">MAPKAASSAQPSQNITVSSGKADGTQDHSLAQQYGGGHVGAWVDRLPASVIPYVQLARLSPPAGLILIFLPHLFGILHAAIVLMSDANNGTASGDGGSANAKFGPAAILRACTVTFGGSFFSSNAAHAWNDLVDAPLDQQVARTRGRPIARGAISPRAAFLFTASQAMLAAAFLLVLVPSTGDADANDVATAVYYALPNILATTYYPLAKRHTHLAQVVLGFCLAYGVVIGSCAMGLLPQVHVHIPTVCLTATCLLWTVLYDTVYAHQDVVDDRRLGLKSTAVLLGGTRWCKPTLWCVLAAMLTLLAVPGRAAGMAAPYYVFALGGCAASLGAMIRRVDLGSPASCWWWFRYGFWLAGGSVAAGLVSEYVLRAALG</sequence>
<feature type="transmembrane region" description="Helical" evidence="10">
    <location>
        <begin position="317"/>
        <end position="335"/>
    </location>
</feature>
<dbReference type="FunFam" id="1.20.120.1780:FF:000001">
    <property type="entry name" value="4-hydroxybenzoate octaprenyltransferase"/>
    <property type="match status" value="1"/>
</dbReference>
<dbReference type="PANTHER" id="PTHR11048">
    <property type="entry name" value="PRENYLTRANSFERASES"/>
    <property type="match status" value="1"/>
</dbReference>
<feature type="transmembrane region" description="Helical" evidence="10">
    <location>
        <begin position="293"/>
        <end position="310"/>
    </location>
</feature>
<feature type="transmembrane region" description="Helical" evidence="10">
    <location>
        <begin position="158"/>
        <end position="177"/>
    </location>
</feature>
<evidence type="ECO:0000256" key="4">
    <source>
        <dbReference type="ARBA" id="ARBA00005985"/>
    </source>
</evidence>
<dbReference type="GO" id="GO:0006744">
    <property type="term" value="P:ubiquinone biosynthetic process"/>
    <property type="evidence" value="ECO:0007669"/>
    <property type="project" value="TreeGrafter"/>
</dbReference>
<dbReference type="Proteomes" id="UP001303647">
    <property type="component" value="Unassembled WGS sequence"/>
</dbReference>
<reference evidence="11" key="1">
    <citation type="journal article" date="2023" name="Mol. Phylogenet. Evol.">
        <title>Genome-scale phylogeny and comparative genomics of the fungal order Sordariales.</title>
        <authorList>
            <person name="Hensen N."/>
            <person name="Bonometti L."/>
            <person name="Westerberg I."/>
            <person name="Brannstrom I.O."/>
            <person name="Guillou S."/>
            <person name="Cros-Aarteil S."/>
            <person name="Calhoun S."/>
            <person name="Haridas S."/>
            <person name="Kuo A."/>
            <person name="Mondo S."/>
            <person name="Pangilinan J."/>
            <person name="Riley R."/>
            <person name="LaButti K."/>
            <person name="Andreopoulos B."/>
            <person name="Lipzen A."/>
            <person name="Chen C."/>
            <person name="Yan M."/>
            <person name="Daum C."/>
            <person name="Ng V."/>
            <person name="Clum A."/>
            <person name="Steindorff A."/>
            <person name="Ohm R.A."/>
            <person name="Martin F."/>
            <person name="Silar P."/>
            <person name="Natvig D.O."/>
            <person name="Lalanne C."/>
            <person name="Gautier V."/>
            <person name="Ament-Velasquez S.L."/>
            <person name="Kruys A."/>
            <person name="Hutchinson M.I."/>
            <person name="Powell A.J."/>
            <person name="Barry K."/>
            <person name="Miller A.N."/>
            <person name="Grigoriev I.V."/>
            <person name="Debuchy R."/>
            <person name="Gladieux P."/>
            <person name="Hiltunen Thoren M."/>
            <person name="Johannesson H."/>
        </authorList>
    </citation>
    <scope>NUCLEOTIDE SEQUENCE</scope>
    <source>
        <strain evidence="11">CBS 359.72</strain>
    </source>
</reference>
<evidence type="ECO:0000256" key="2">
    <source>
        <dbReference type="ARBA" id="ARBA00004141"/>
    </source>
</evidence>
<dbReference type="Gene3D" id="1.20.120.1780">
    <property type="entry name" value="UbiA prenyltransferase"/>
    <property type="match status" value="1"/>
</dbReference>
<evidence type="ECO:0000256" key="10">
    <source>
        <dbReference type="SAM" id="Phobius"/>
    </source>
</evidence>
<accession>A0AAN7HJW0</accession>
<dbReference type="InterPro" id="IPR030470">
    <property type="entry name" value="UbiA_prenylTrfase_CS"/>
</dbReference>
<keyword evidence="8 10" id="KW-0472">Membrane</keyword>
<dbReference type="EMBL" id="MU857639">
    <property type="protein sequence ID" value="KAK4248357.1"/>
    <property type="molecule type" value="Genomic_DNA"/>
</dbReference>
<evidence type="ECO:0000256" key="5">
    <source>
        <dbReference type="ARBA" id="ARBA00022679"/>
    </source>
</evidence>
<dbReference type="InterPro" id="IPR044878">
    <property type="entry name" value="UbiA_sf"/>
</dbReference>